<feature type="transmembrane region" description="Helical" evidence="8">
    <location>
        <begin position="128"/>
        <end position="146"/>
    </location>
</feature>
<reference evidence="11" key="1">
    <citation type="submission" date="2016-10" db="EMBL/GenBank/DDBJ databases">
        <authorList>
            <person name="Varghese N."/>
            <person name="Submissions S."/>
        </authorList>
    </citation>
    <scope>NUCLEOTIDE SEQUENCE [LARGE SCALE GENOMIC DNA]</scope>
    <source>
        <strain evidence="11">DSM 241</strain>
    </source>
</reference>
<gene>
    <name evidence="10" type="ORF">SAMN05444515_10253</name>
</gene>
<dbReference type="InterPro" id="IPR050297">
    <property type="entry name" value="LipidA_mod_glycosyltrf_83"/>
</dbReference>
<keyword evidence="7 8" id="KW-0472">Membrane</keyword>
<dbReference type="OrthoDB" id="9153955at2"/>
<feature type="transmembrane region" description="Helical" evidence="8">
    <location>
        <begin position="75"/>
        <end position="97"/>
    </location>
</feature>
<protein>
    <submittedName>
        <fullName evidence="10">Dolichyl-phosphate-mannose-protein mannosyltransferase</fullName>
    </submittedName>
</protein>
<evidence type="ECO:0000256" key="6">
    <source>
        <dbReference type="ARBA" id="ARBA00022989"/>
    </source>
</evidence>
<dbReference type="STRING" id="1396821.SAMN05444515_10253"/>
<feature type="transmembrane region" description="Helical" evidence="8">
    <location>
        <begin position="340"/>
        <end position="361"/>
    </location>
</feature>
<organism evidence="10 11">
    <name type="scientific">Ectothiorhodospira marina</name>
    <dbReference type="NCBI Taxonomy" id="1396821"/>
    <lineage>
        <taxon>Bacteria</taxon>
        <taxon>Pseudomonadati</taxon>
        <taxon>Pseudomonadota</taxon>
        <taxon>Gammaproteobacteria</taxon>
        <taxon>Chromatiales</taxon>
        <taxon>Ectothiorhodospiraceae</taxon>
        <taxon>Ectothiorhodospira</taxon>
    </lineage>
</organism>
<dbReference type="GO" id="GO:0016763">
    <property type="term" value="F:pentosyltransferase activity"/>
    <property type="evidence" value="ECO:0007669"/>
    <property type="project" value="TreeGrafter"/>
</dbReference>
<dbReference type="Pfam" id="PF13231">
    <property type="entry name" value="PMT_2"/>
    <property type="match status" value="1"/>
</dbReference>
<evidence type="ECO:0000256" key="7">
    <source>
        <dbReference type="ARBA" id="ARBA00023136"/>
    </source>
</evidence>
<evidence type="ECO:0000313" key="11">
    <source>
        <dbReference type="Proteomes" id="UP000199256"/>
    </source>
</evidence>
<evidence type="ECO:0000256" key="4">
    <source>
        <dbReference type="ARBA" id="ARBA00022679"/>
    </source>
</evidence>
<feature type="transmembrane region" description="Helical" evidence="8">
    <location>
        <begin position="239"/>
        <end position="266"/>
    </location>
</feature>
<name>A0A1H7H9I2_9GAMM</name>
<dbReference type="InterPro" id="IPR038731">
    <property type="entry name" value="RgtA/B/C-like"/>
</dbReference>
<evidence type="ECO:0000256" key="5">
    <source>
        <dbReference type="ARBA" id="ARBA00022692"/>
    </source>
</evidence>
<evidence type="ECO:0000256" key="1">
    <source>
        <dbReference type="ARBA" id="ARBA00004651"/>
    </source>
</evidence>
<dbReference type="PANTHER" id="PTHR33908:SF11">
    <property type="entry name" value="MEMBRANE PROTEIN"/>
    <property type="match status" value="1"/>
</dbReference>
<feature type="transmembrane region" description="Helical" evidence="8">
    <location>
        <begin position="158"/>
        <end position="186"/>
    </location>
</feature>
<dbReference type="GO" id="GO:0005886">
    <property type="term" value="C:plasma membrane"/>
    <property type="evidence" value="ECO:0007669"/>
    <property type="project" value="UniProtKB-SubCell"/>
</dbReference>
<dbReference type="Proteomes" id="UP000199256">
    <property type="component" value="Unassembled WGS sequence"/>
</dbReference>
<keyword evidence="5 8" id="KW-0812">Transmembrane</keyword>
<feature type="transmembrane region" description="Helical" evidence="8">
    <location>
        <begin position="198"/>
        <end position="219"/>
    </location>
</feature>
<keyword evidence="6 8" id="KW-1133">Transmembrane helix</keyword>
<dbReference type="AlphaFoldDB" id="A0A1H7H9I2"/>
<comment type="subcellular location">
    <subcellularLocation>
        <location evidence="1">Cell membrane</location>
        <topology evidence="1">Multi-pass membrane protein</topology>
    </subcellularLocation>
</comment>
<keyword evidence="2" id="KW-1003">Cell membrane</keyword>
<feature type="transmembrane region" description="Helical" evidence="8">
    <location>
        <begin position="9"/>
        <end position="27"/>
    </location>
</feature>
<keyword evidence="11" id="KW-1185">Reference proteome</keyword>
<evidence type="ECO:0000256" key="2">
    <source>
        <dbReference type="ARBA" id="ARBA00022475"/>
    </source>
</evidence>
<keyword evidence="3 10" id="KW-0328">Glycosyltransferase</keyword>
<evidence type="ECO:0000256" key="8">
    <source>
        <dbReference type="SAM" id="Phobius"/>
    </source>
</evidence>
<accession>A0A1H7H9I2</accession>
<dbReference type="RefSeq" id="WP_090250688.1">
    <property type="nucleotide sequence ID" value="NZ_FOAA01000002.1"/>
</dbReference>
<evidence type="ECO:0000313" key="10">
    <source>
        <dbReference type="EMBL" id="SEK44755.1"/>
    </source>
</evidence>
<feature type="transmembrane region" description="Helical" evidence="8">
    <location>
        <begin position="104"/>
        <end position="122"/>
    </location>
</feature>
<feature type="transmembrane region" description="Helical" evidence="8">
    <location>
        <begin position="312"/>
        <end position="334"/>
    </location>
</feature>
<evidence type="ECO:0000259" key="9">
    <source>
        <dbReference type="Pfam" id="PF13231"/>
    </source>
</evidence>
<feature type="transmembrane region" description="Helical" evidence="8">
    <location>
        <begin position="286"/>
        <end position="305"/>
    </location>
</feature>
<sequence>MSNDVHRPWGAWLLLGLAAYFFLHVLIRATGSPTLELDEAEKMVVTQWWAAGYSGQPPLYAWIQAVVFRLLGADLWSLALVKNGLLFLTYMFVYLSARRLQGDMRLAVLATLSLLLIPQVVWESQRDLSHSVMVTCMAAASVYVMLRWLDRPTLGHYLLVGVVFGLGVLSKYNYLVFAAAAGLTLLTLPRGRALLLDVRILISAAAALAVTGPHLHWVLSSQDMASSGLEKMDFGQGIWPLSGLGEMTLAVLAFLTPLWLVMWMTFRGDFSRVFLRWQSPAGQFSLQRYLLAVLALLVILVLLGAAHFKDRWMLPMLWVFPLYVFAMMGSSALTPGRVRGYIATCVVMPALVLLVMAWRVNDWAVLEDRQRHVHPFDALAEALADRGFERGIIVSDGTFVAGNLRMHFPDSQVLSPSVAPGRLRCEAGGDVLVAWEVSQEAVLGQRLGAWVEHHLGPSASDMQRDIQVISLESWSGERFDFAVVLWPGALDGACRVGRPVS</sequence>
<evidence type="ECO:0000256" key="3">
    <source>
        <dbReference type="ARBA" id="ARBA00022676"/>
    </source>
</evidence>
<dbReference type="GO" id="GO:0009103">
    <property type="term" value="P:lipopolysaccharide biosynthetic process"/>
    <property type="evidence" value="ECO:0007669"/>
    <property type="project" value="UniProtKB-ARBA"/>
</dbReference>
<keyword evidence="4 10" id="KW-0808">Transferase</keyword>
<proteinExistence type="predicted"/>
<dbReference type="EMBL" id="FOAA01000002">
    <property type="protein sequence ID" value="SEK44755.1"/>
    <property type="molecule type" value="Genomic_DNA"/>
</dbReference>
<feature type="domain" description="Glycosyltransferase RgtA/B/C/D-like" evidence="9">
    <location>
        <begin position="56"/>
        <end position="217"/>
    </location>
</feature>
<dbReference type="PANTHER" id="PTHR33908">
    <property type="entry name" value="MANNOSYLTRANSFERASE YKCB-RELATED"/>
    <property type="match status" value="1"/>
</dbReference>